<feature type="compositionally biased region" description="Polar residues" evidence="5">
    <location>
        <begin position="592"/>
        <end position="601"/>
    </location>
</feature>
<dbReference type="InterPro" id="IPR029035">
    <property type="entry name" value="DHS-like_NAD/FAD-binding_dom"/>
</dbReference>
<keyword evidence="4" id="KW-0479">Metal-binding</keyword>
<organism evidence="7 8">
    <name type="scientific">Lentithecium fluviatile CBS 122367</name>
    <dbReference type="NCBI Taxonomy" id="1168545"/>
    <lineage>
        <taxon>Eukaryota</taxon>
        <taxon>Fungi</taxon>
        <taxon>Dikarya</taxon>
        <taxon>Ascomycota</taxon>
        <taxon>Pezizomycotina</taxon>
        <taxon>Dothideomycetes</taxon>
        <taxon>Pleosporomycetidae</taxon>
        <taxon>Pleosporales</taxon>
        <taxon>Massarineae</taxon>
        <taxon>Lentitheciaceae</taxon>
        <taxon>Lentithecium</taxon>
    </lineage>
</organism>
<feature type="binding site" evidence="4">
    <location>
        <position position="259"/>
    </location>
    <ligand>
        <name>Zn(2+)</name>
        <dbReference type="ChEBI" id="CHEBI:29105"/>
    </ligand>
</feature>
<evidence type="ECO:0000256" key="5">
    <source>
        <dbReference type="SAM" id="MobiDB-lite"/>
    </source>
</evidence>
<keyword evidence="3" id="KW-0520">NAD</keyword>
<feature type="compositionally biased region" description="Low complexity" evidence="5">
    <location>
        <begin position="634"/>
        <end position="657"/>
    </location>
</feature>
<feature type="compositionally biased region" description="Polar residues" evidence="5">
    <location>
        <begin position="622"/>
        <end position="633"/>
    </location>
</feature>
<comment type="similarity">
    <text evidence="1">Belongs to the sirtuin family. Class I subfamily.</text>
</comment>
<dbReference type="Gene3D" id="3.40.50.1220">
    <property type="entry name" value="TPP-binding domain"/>
    <property type="match status" value="1"/>
</dbReference>
<feature type="compositionally biased region" description="Low complexity" evidence="5">
    <location>
        <begin position="10"/>
        <end position="35"/>
    </location>
</feature>
<dbReference type="InterPro" id="IPR026591">
    <property type="entry name" value="Sirtuin_cat_small_dom_sf"/>
</dbReference>
<dbReference type="PANTHER" id="PTHR47651">
    <property type="entry name" value="NAD-DEPENDENT HISTONE DEACETYLASE HST4"/>
    <property type="match status" value="1"/>
</dbReference>
<dbReference type="SUPFAM" id="SSF52467">
    <property type="entry name" value="DHS-like NAD/FAD-binding domain"/>
    <property type="match status" value="1"/>
</dbReference>
<dbReference type="OrthoDB" id="2919105at2759"/>
<dbReference type="GO" id="GO:0046872">
    <property type="term" value="F:metal ion binding"/>
    <property type="evidence" value="ECO:0007669"/>
    <property type="project" value="UniProtKB-KW"/>
</dbReference>
<dbReference type="Proteomes" id="UP000799291">
    <property type="component" value="Unassembled WGS sequence"/>
</dbReference>
<feature type="binding site" evidence="4">
    <location>
        <position position="256"/>
    </location>
    <ligand>
        <name>Zn(2+)</name>
        <dbReference type="ChEBI" id="CHEBI:29105"/>
    </ligand>
</feature>
<evidence type="ECO:0000313" key="8">
    <source>
        <dbReference type="Proteomes" id="UP000799291"/>
    </source>
</evidence>
<feature type="binding site" evidence="4">
    <location>
        <position position="281"/>
    </location>
    <ligand>
        <name>Zn(2+)</name>
        <dbReference type="ChEBI" id="CHEBI:29105"/>
    </ligand>
</feature>
<dbReference type="GO" id="GO:0016740">
    <property type="term" value="F:transferase activity"/>
    <property type="evidence" value="ECO:0007669"/>
    <property type="project" value="UniProtKB-KW"/>
</dbReference>
<evidence type="ECO:0000256" key="3">
    <source>
        <dbReference type="ARBA" id="ARBA00023027"/>
    </source>
</evidence>
<dbReference type="PROSITE" id="PS50305">
    <property type="entry name" value="SIRTUIN"/>
    <property type="match status" value="1"/>
</dbReference>
<evidence type="ECO:0000256" key="4">
    <source>
        <dbReference type="PROSITE-ProRule" id="PRU00236"/>
    </source>
</evidence>
<proteinExistence type="inferred from homology"/>
<dbReference type="AlphaFoldDB" id="A0A6G1J7F2"/>
<keyword evidence="8" id="KW-1185">Reference proteome</keyword>
<sequence length="670" mass="74228">MSWPTPQEPSSPLSSAPSSVSELSEMSDSEMSILSQEVSRSLNPQRSYPSPTSSKRSSAKSSPAPDNMTPPPSNDDDDRPRKKRKLTDPKERTMARLDLRRDPTADDKPQLDRLLKTLHKKRKIVVIAGAGISVSAGIPDFRSSTGLFKTLRKEHKRISTGKDLFDASVYQDDTSTSSFHDMVRNLSQQTKNAAPTEFHHLLATLAQEGRLLRLYTQNVDGIDVALEPLNTQVPLPKKGPWPKTVQLHGGLDKMVCSKCHTLSPFDAEKFNGPEPPACPTCLENDSVRKVAEKRSHGIGRLRPRMVLYNEHNPDDEAIGSCVSADLRTRPDAVIVAGTTLKVPGVRRIVREMCATVRDRRDGMNIWINNDPEPMGKDLTDLWDLVVQGPCDEVARHANMLKYNDPGYYKVVTDEEIPKHKPAVVIGTPNKATRTHGYPTPSGASHPQDLAQLDVKQEPSTPSKQGTKRKAEDTKPNAFEQLGARPLAKVPKKARPQSKKPVTIKNSKSKVKKDAAQNTPRINTKFNASKKHDKVAKPKDFKIVPSGYMSINPPTMVMADADPMKVERQDVPFTPRRACARVTAFKPGALLATSDSRCNQSPERPEMESFTPIKQTPIKPRTPSEQLQQEFQQHSFPPSSPTSESRPSSSASRRSVMSIKEMCETVSPVHC</sequence>
<dbReference type="InterPro" id="IPR003000">
    <property type="entry name" value="Sirtuin"/>
</dbReference>
<feature type="compositionally biased region" description="Polar residues" evidence="5">
    <location>
        <begin position="36"/>
        <end position="45"/>
    </location>
</feature>
<dbReference type="PANTHER" id="PTHR47651:SF17">
    <property type="entry name" value="DEACETYLASE SIRTUIN-TYPE DOMAIN-CONTAINING PROTEIN"/>
    <property type="match status" value="1"/>
</dbReference>
<dbReference type="InterPro" id="IPR026590">
    <property type="entry name" value="Ssirtuin_cat_dom"/>
</dbReference>
<protein>
    <submittedName>
        <fullName evidence="7">DHS-like NAD/FAD-binding domain-containing protein</fullName>
    </submittedName>
</protein>
<feature type="region of interest" description="Disordered" evidence="5">
    <location>
        <begin position="1"/>
        <end position="107"/>
    </location>
</feature>
<evidence type="ECO:0000259" key="6">
    <source>
        <dbReference type="PROSITE" id="PS50305"/>
    </source>
</evidence>
<gene>
    <name evidence="7" type="ORF">K458DRAFT_297491</name>
</gene>
<feature type="binding site" evidence="4">
    <location>
        <position position="278"/>
    </location>
    <ligand>
        <name>Zn(2+)</name>
        <dbReference type="ChEBI" id="CHEBI:29105"/>
    </ligand>
</feature>
<reference evidence="7" key="1">
    <citation type="journal article" date="2020" name="Stud. Mycol.">
        <title>101 Dothideomycetes genomes: a test case for predicting lifestyles and emergence of pathogens.</title>
        <authorList>
            <person name="Haridas S."/>
            <person name="Albert R."/>
            <person name="Binder M."/>
            <person name="Bloem J."/>
            <person name="Labutti K."/>
            <person name="Salamov A."/>
            <person name="Andreopoulos B."/>
            <person name="Baker S."/>
            <person name="Barry K."/>
            <person name="Bills G."/>
            <person name="Bluhm B."/>
            <person name="Cannon C."/>
            <person name="Castanera R."/>
            <person name="Culley D."/>
            <person name="Daum C."/>
            <person name="Ezra D."/>
            <person name="Gonzalez J."/>
            <person name="Henrissat B."/>
            <person name="Kuo A."/>
            <person name="Liang C."/>
            <person name="Lipzen A."/>
            <person name="Lutzoni F."/>
            <person name="Magnuson J."/>
            <person name="Mondo S."/>
            <person name="Nolan M."/>
            <person name="Ohm R."/>
            <person name="Pangilinan J."/>
            <person name="Park H.-J."/>
            <person name="Ramirez L."/>
            <person name="Alfaro M."/>
            <person name="Sun H."/>
            <person name="Tritt A."/>
            <person name="Yoshinaga Y."/>
            <person name="Zwiers L.-H."/>
            <person name="Turgeon B."/>
            <person name="Goodwin S."/>
            <person name="Spatafora J."/>
            <person name="Crous P."/>
            <person name="Grigoriev I."/>
        </authorList>
    </citation>
    <scope>NUCLEOTIDE SEQUENCE</scope>
    <source>
        <strain evidence="7">CBS 122367</strain>
    </source>
</reference>
<evidence type="ECO:0000256" key="1">
    <source>
        <dbReference type="ARBA" id="ARBA00006924"/>
    </source>
</evidence>
<feature type="region of interest" description="Disordered" evidence="5">
    <location>
        <begin position="424"/>
        <end position="516"/>
    </location>
</feature>
<name>A0A6G1J7F2_9PLEO</name>
<feature type="domain" description="Deacetylase sirtuin-type" evidence="6">
    <location>
        <begin position="104"/>
        <end position="419"/>
    </location>
</feature>
<dbReference type="GO" id="GO:0070403">
    <property type="term" value="F:NAD+ binding"/>
    <property type="evidence" value="ECO:0007669"/>
    <property type="project" value="InterPro"/>
</dbReference>
<feature type="compositionally biased region" description="Basic and acidic residues" evidence="5">
    <location>
        <begin position="86"/>
        <end position="107"/>
    </location>
</feature>
<feature type="region of interest" description="Disordered" evidence="5">
    <location>
        <begin position="592"/>
        <end position="658"/>
    </location>
</feature>
<feature type="compositionally biased region" description="Low complexity" evidence="5">
    <location>
        <begin position="46"/>
        <end position="65"/>
    </location>
</feature>
<dbReference type="Pfam" id="PF02146">
    <property type="entry name" value="SIR2"/>
    <property type="match status" value="1"/>
</dbReference>
<accession>A0A6G1J7F2</accession>
<evidence type="ECO:0000313" key="7">
    <source>
        <dbReference type="EMBL" id="KAF2686467.1"/>
    </source>
</evidence>
<dbReference type="EMBL" id="MU005576">
    <property type="protein sequence ID" value="KAF2686467.1"/>
    <property type="molecule type" value="Genomic_DNA"/>
</dbReference>
<keyword evidence="2" id="KW-0808">Transferase</keyword>
<evidence type="ECO:0000256" key="2">
    <source>
        <dbReference type="ARBA" id="ARBA00022679"/>
    </source>
</evidence>
<dbReference type="Gene3D" id="3.30.1600.10">
    <property type="entry name" value="SIR2/SIRT2 'Small Domain"/>
    <property type="match status" value="1"/>
</dbReference>
<keyword evidence="4" id="KW-0862">Zinc</keyword>
<feature type="active site" description="Proton acceptor" evidence="4">
    <location>
        <position position="248"/>
    </location>
</feature>